<keyword evidence="2" id="KW-1185">Reference proteome</keyword>
<evidence type="ECO:0000313" key="1">
    <source>
        <dbReference type="EMBL" id="EGC39893.1"/>
    </source>
</evidence>
<accession>F0Z897</accession>
<dbReference type="GeneID" id="10509512"/>
<dbReference type="InParanoid" id="F0Z897"/>
<dbReference type="KEGG" id="dpp:DICPUDRAFT_74617"/>
<dbReference type="AlphaFoldDB" id="F0Z897"/>
<dbReference type="EMBL" id="GL870950">
    <property type="protein sequence ID" value="EGC39893.1"/>
    <property type="molecule type" value="Genomic_DNA"/>
</dbReference>
<sequence length="1092" mass="128405">MIRIQNLNKISNNSKLFILSRSITNCNNNNNNNNEALQYNKDKIIKLNSINDHISKPKFSNKVFDVVENFSNYIKTKKIFKDPDFIKEVVDTHDTELPNLFLKSQLFSKFLNLKTITELITDSIKRNKDPKVLALWFQVGLKYELITNKNGTKLYNQVYKELLSKGSHEYIVDFKLFLIENNFQEPDSVMEPFFLSNSFSIEAMYNYYQILKSKSLNTESSDMQMISSLLKTFDIELEYNKRVIPEVIELYTGDTNTIMKRILSSLKDPLLIKENSNNNTNNNDNNNINKYNILKEFLLSKNSIEIYNSVLDHFKTAPKAFNIFFKLYTKEFRKAPSKLKPNNETHLILFKNFCITRDSEVIEFLSSLSDKIELDETEITSILIKVEVMNGNYNGAFDLFVDMHDKIRINPQDIKFLISQNQFNPSWGKLKSKFNIDSSYFDFINIGWMDFAELFFHLERYKIKIKEDTIKTVLDRITTNPTLESNLKLLEHIKQKYIFSSHFKNPTTLYEALLDPMIPLSDSDIESIEKFKHLDRIIFLFKKRLLTENKSINSIIQYENDYPDGTNEIKALIAYMFIMKYNESTSQERFKELFIDTKWIQDRKVSLSIIVAFFNLNKLFKNPDRSVNLQKFYNNTRNSLNQSVLLNEGYVYDRFLNIEVNESPKDEWSFEHVPKNIKKILSQQVKELNPIPIHHFNSYRIQMVIIQAFLNGTFGHLPAYFDYIASSKMDSNDLEGLFIFLILNNSNTDFYNKIPDKFIEKIKLFSKPTQFQSLFLVYYHFNNNKEFYSKGFFSLTNISTQLFLLEAMVPFPTFRRRIIKGLTTYSFSQLELEKLLLFLSLLKDKTLFIESIYSAIENLDYLKSKSILQSKQLYHGVENSIFKINDNRNKSVDNSNKTTILTDQNQSIKENKNELFKGQIKERTPDQEATLPNIGYLVKFKKIANKKRSSIEDMAQLESLLFKLKEEMVDFTYLEKKLLHYICTPLGNNIKAKLNIKEDLFPKDHIFNCFGSNAIQNYYNYIATDPNINKLDGANSKENYYTNNGNFFLYNNIGDKIYEYTTNSFYNLDKKQINDLNLINIILDSLKYNKIK</sequence>
<proteinExistence type="predicted"/>
<organism evidence="1 2">
    <name type="scientific">Dictyostelium purpureum</name>
    <name type="common">Slime mold</name>
    <dbReference type="NCBI Taxonomy" id="5786"/>
    <lineage>
        <taxon>Eukaryota</taxon>
        <taxon>Amoebozoa</taxon>
        <taxon>Evosea</taxon>
        <taxon>Eumycetozoa</taxon>
        <taxon>Dictyostelia</taxon>
        <taxon>Dictyosteliales</taxon>
        <taxon>Dictyosteliaceae</taxon>
        <taxon>Dictyostelium</taxon>
    </lineage>
</organism>
<protein>
    <submittedName>
        <fullName evidence="1">Uncharacterized protein</fullName>
    </submittedName>
</protein>
<dbReference type="Proteomes" id="UP000001064">
    <property type="component" value="Unassembled WGS sequence"/>
</dbReference>
<reference evidence="2" key="1">
    <citation type="journal article" date="2011" name="Genome Biol.">
        <title>Comparative genomics of the social amoebae Dictyostelium discoideum and Dictyostelium purpureum.</title>
        <authorList>
            <consortium name="US DOE Joint Genome Institute (JGI-PGF)"/>
            <person name="Sucgang R."/>
            <person name="Kuo A."/>
            <person name="Tian X."/>
            <person name="Salerno W."/>
            <person name="Parikh A."/>
            <person name="Feasley C.L."/>
            <person name="Dalin E."/>
            <person name="Tu H."/>
            <person name="Huang E."/>
            <person name="Barry K."/>
            <person name="Lindquist E."/>
            <person name="Shapiro H."/>
            <person name="Bruce D."/>
            <person name="Schmutz J."/>
            <person name="Salamov A."/>
            <person name="Fey P."/>
            <person name="Gaudet P."/>
            <person name="Anjard C."/>
            <person name="Babu M.M."/>
            <person name="Basu S."/>
            <person name="Bushmanova Y."/>
            <person name="van der Wel H."/>
            <person name="Katoh-Kurasawa M."/>
            <person name="Dinh C."/>
            <person name="Coutinho P.M."/>
            <person name="Saito T."/>
            <person name="Elias M."/>
            <person name="Schaap P."/>
            <person name="Kay R.R."/>
            <person name="Henrissat B."/>
            <person name="Eichinger L."/>
            <person name="Rivero F."/>
            <person name="Putnam N.H."/>
            <person name="West C.M."/>
            <person name="Loomis W.F."/>
            <person name="Chisholm R.L."/>
            <person name="Shaulsky G."/>
            <person name="Strassmann J.E."/>
            <person name="Queller D.C."/>
            <person name="Kuspa A."/>
            <person name="Grigoriev I.V."/>
        </authorList>
    </citation>
    <scope>NUCLEOTIDE SEQUENCE [LARGE SCALE GENOMIC DNA]</scope>
    <source>
        <strain evidence="2">QSDP1</strain>
    </source>
</reference>
<dbReference type="VEuPathDB" id="AmoebaDB:DICPUDRAFT_74617"/>
<dbReference type="RefSeq" id="XP_003283644.1">
    <property type="nucleotide sequence ID" value="XM_003283596.1"/>
</dbReference>
<evidence type="ECO:0000313" key="2">
    <source>
        <dbReference type="Proteomes" id="UP000001064"/>
    </source>
</evidence>
<gene>
    <name evidence="1" type="ORF">DICPUDRAFT_74617</name>
</gene>
<name>F0Z897_DICPU</name>